<dbReference type="Proteomes" id="UP000824087">
    <property type="component" value="Unassembled WGS sequence"/>
</dbReference>
<dbReference type="InterPro" id="IPR029039">
    <property type="entry name" value="Flavoprotein-like_sf"/>
</dbReference>
<evidence type="ECO:0000259" key="1">
    <source>
        <dbReference type="Pfam" id="PF12724"/>
    </source>
</evidence>
<reference evidence="2" key="2">
    <citation type="journal article" date="2021" name="PeerJ">
        <title>Extensive microbial diversity within the chicken gut microbiome revealed by metagenomics and culture.</title>
        <authorList>
            <person name="Gilroy R."/>
            <person name="Ravi A."/>
            <person name="Getino M."/>
            <person name="Pursley I."/>
            <person name="Horton D.L."/>
            <person name="Alikhan N.F."/>
            <person name="Baker D."/>
            <person name="Gharbi K."/>
            <person name="Hall N."/>
            <person name="Watson M."/>
            <person name="Adriaenssens E.M."/>
            <person name="Foster-Nyarko E."/>
            <person name="Jarju S."/>
            <person name="Secka A."/>
            <person name="Antonio M."/>
            <person name="Oren A."/>
            <person name="Chaudhuri R.R."/>
            <person name="La Ragione R."/>
            <person name="Hildebrand F."/>
            <person name="Pallen M.J."/>
        </authorList>
    </citation>
    <scope>NUCLEOTIDE SEQUENCE</scope>
    <source>
        <strain evidence="2">CHK197-8231</strain>
    </source>
</reference>
<gene>
    <name evidence="2" type="ORF">IAD49_02610</name>
</gene>
<reference evidence="2" key="1">
    <citation type="submission" date="2020-10" db="EMBL/GenBank/DDBJ databases">
        <authorList>
            <person name="Gilroy R."/>
        </authorList>
    </citation>
    <scope>NUCLEOTIDE SEQUENCE</scope>
    <source>
        <strain evidence="2">CHK197-8231</strain>
    </source>
</reference>
<dbReference type="SUPFAM" id="SSF52218">
    <property type="entry name" value="Flavoproteins"/>
    <property type="match status" value="1"/>
</dbReference>
<comment type="caution">
    <text evidence="2">The sequence shown here is derived from an EMBL/GenBank/DDBJ whole genome shotgun (WGS) entry which is preliminary data.</text>
</comment>
<dbReference type="InterPro" id="IPR026816">
    <property type="entry name" value="Flavodoxin_dom"/>
</dbReference>
<sequence>MIKAIVYQSNTGHTFQYAKMLGDKLSLPYYALHEAKQYLKSSDEIIFMGWIFASKISGWKQARRKYRVRCCCGIGAYPKSDQNQKTLIDANHIEEPFFYLRGGIDYHKLRGMKKVLLKLVSKEIVKEKPEMSEMFQKGGNFVSVENLNDIVAYVKRHEI</sequence>
<protein>
    <recommendedName>
        <fullName evidence="1">Flavodoxin domain-containing protein</fullName>
    </recommendedName>
</protein>
<dbReference type="Pfam" id="PF12724">
    <property type="entry name" value="Flavodoxin_5"/>
    <property type="match status" value="1"/>
</dbReference>
<organism evidence="2 3">
    <name type="scientific">Candidatus Fimihabitans intestinipullorum</name>
    <dbReference type="NCBI Taxonomy" id="2840820"/>
    <lineage>
        <taxon>Bacteria</taxon>
        <taxon>Bacillati</taxon>
        <taxon>Mycoplasmatota</taxon>
        <taxon>Mycoplasmatota incertae sedis</taxon>
        <taxon>Candidatus Fimihabitans</taxon>
    </lineage>
</organism>
<evidence type="ECO:0000313" key="3">
    <source>
        <dbReference type="Proteomes" id="UP000824087"/>
    </source>
</evidence>
<dbReference type="EMBL" id="DVML01000014">
    <property type="protein sequence ID" value="HIU22455.1"/>
    <property type="molecule type" value="Genomic_DNA"/>
</dbReference>
<dbReference type="AlphaFoldDB" id="A0A9D1HWD2"/>
<feature type="domain" description="Flavodoxin" evidence="1">
    <location>
        <begin position="5"/>
        <end position="123"/>
    </location>
</feature>
<proteinExistence type="predicted"/>
<evidence type="ECO:0000313" key="2">
    <source>
        <dbReference type="EMBL" id="HIU22455.1"/>
    </source>
</evidence>
<name>A0A9D1HWD2_9BACT</name>
<accession>A0A9D1HWD2</accession>